<dbReference type="InterPro" id="IPR020476">
    <property type="entry name" value="Nudix_hydrolase"/>
</dbReference>
<dbReference type="PANTHER" id="PTHR43046:SF2">
    <property type="entry name" value="8-OXO-DGTP DIPHOSPHATASE-RELATED"/>
    <property type="match status" value="1"/>
</dbReference>
<reference evidence="5" key="1">
    <citation type="submission" date="2016-06" db="EMBL/GenBank/DDBJ databases">
        <authorList>
            <person name="Xu Y."/>
            <person name="Nagy A."/>
            <person name="Yan X."/>
            <person name="Kim S.W."/>
            <person name="Haley B."/>
            <person name="Liu N.T."/>
            <person name="Nou X."/>
        </authorList>
    </citation>
    <scope>NUCLEOTIDE SEQUENCE [LARGE SCALE GENOMIC DNA]</scope>
    <source>
        <strain evidence="5">ATCC 49129</strain>
    </source>
</reference>
<dbReference type="Proteomes" id="UP000078572">
    <property type="component" value="Chromosome 1"/>
</dbReference>
<proteinExistence type="inferred from homology"/>
<keyword evidence="2 3" id="KW-0378">Hydrolase</keyword>
<dbReference type="InterPro" id="IPR000086">
    <property type="entry name" value="NUDIX_hydrolase_dom"/>
</dbReference>
<sequence>MKERATVLCQRGDRILLVARPRARWVLPGGKPRRGETLRDAARRELTEETGIVCRAVRPLFQFAGGNKQHHVFVADIEASAIARPAQEIARCAWFDRQAIASIDCSRPTPFIVRRALKVLDDERYVMAYMEAMLLQAAA</sequence>
<evidence type="ECO:0000256" key="3">
    <source>
        <dbReference type="RuleBase" id="RU003476"/>
    </source>
</evidence>
<dbReference type="PROSITE" id="PS00893">
    <property type="entry name" value="NUDIX_BOX"/>
    <property type="match status" value="1"/>
</dbReference>
<gene>
    <name evidence="4" type="ORF">A9Y76_05675</name>
</gene>
<dbReference type="InterPro" id="IPR015797">
    <property type="entry name" value="NUDIX_hydrolase-like_dom_sf"/>
</dbReference>
<dbReference type="OrthoDB" id="9791228at2"/>
<dbReference type="AlphaFoldDB" id="A0A191ZV69"/>
<evidence type="ECO:0000313" key="4">
    <source>
        <dbReference type="EMBL" id="ANJ71983.1"/>
    </source>
</evidence>
<accession>A0A191ZV69</accession>
<dbReference type="Gene3D" id="3.90.79.10">
    <property type="entry name" value="Nucleoside Triphosphate Pyrophosphohydrolase"/>
    <property type="match status" value="1"/>
</dbReference>
<dbReference type="EMBL" id="CP016022">
    <property type="protein sequence ID" value="ANJ71983.1"/>
    <property type="molecule type" value="Genomic_DNA"/>
</dbReference>
<comment type="cofactor">
    <cofactor evidence="1">
        <name>Mg(2+)</name>
        <dbReference type="ChEBI" id="CHEBI:18420"/>
    </cofactor>
</comment>
<keyword evidence="5" id="KW-1185">Reference proteome</keyword>
<evidence type="ECO:0000313" key="5">
    <source>
        <dbReference type="Proteomes" id="UP000078572"/>
    </source>
</evidence>
<dbReference type="PRINTS" id="PR00502">
    <property type="entry name" value="NUDIXFAMILY"/>
</dbReference>
<organism evidence="4 5">
    <name type="scientific">Ralstonia insidiosa</name>
    <dbReference type="NCBI Taxonomy" id="190721"/>
    <lineage>
        <taxon>Bacteria</taxon>
        <taxon>Pseudomonadati</taxon>
        <taxon>Pseudomonadota</taxon>
        <taxon>Betaproteobacteria</taxon>
        <taxon>Burkholderiales</taxon>
        <taxon>Burkholderiaceae</taxon>
        <taxon>Ralstonia</taxon>
    </lineage>
</organism>
<dbReference type="SUPFAM" id="SSF55811">
    <property type="entry name" value="Nudix"/>
    <property type="match status" value="1"/>
</dbReference>
<protein>
    <submittedName>
        <fullName evidence="4">NUDIX hydrolase</fullName>
    </submittedName>
</protein>
<dbReference type="PANTHER" id="PTHR43046">
    <property type="entry name" value="GDP-MANNOSE MANNOSYL HYDROLASE"/>
    <property type="match status" value="1"/>
</dbReference>
<name>A0A191ZV69_9RALS</name>
<evidence type="ECO:0000256" key="1">
    <source>
        <dbReference type="ARBA" id="ARBA00001946"/>
    </source>
</evidence>
<dbReference type="InterPro" id="IPR020084">
    <property type="entry name" value="NUDIX_hydrolase_CS"/>
</dbReference>
<dbReference type="Pfam" id="PF00293">
    <property type="entry name" value="NUDIX"/>
    <property type="match status" value="1"/>
</dbReference>
<comment type="similarity">
    <text evidence="3">Belongs to the Nudix hydrolase family.</text>
</comment>
<evidence type="ECO:0000256" key="2">
    <source>
        <dbReference type="ARBA" id="ARBA00022801"/>
    </source>
</evidence>
<dbReference type="CDD" id="cd04667">
    <property type="entry name" value="NUDIX_Hydrolase"/>
    <property type="match status" value="1"/>
</dbReference>
<dbReference type="GO" id="GO:0016787">
    <property type="term" value="F:hydrolase activity"/>
    <property type="evidence" value="ECO:0007669"/>
    <property type="project" value="UniProtKB-KW"/>
</dbReference>
<dbReference type="PROSITE" id="PS51462">
    <property type="entry name" value="NUDIX"/>
    <property type="match status" value="1"/>
</dbReference>